<keyword evidence="5 8" id="KW-0339">Growth factor</keyword>
<evidence type="ECO:0000256" key="3">
    <source>
        <dbReference type="ARBA" id="ARBA00022525"/>
    </source>
</evidence>
<name>A0A2A6CRU3_PRIPA</name>
<feature type="region of interest" description="Disordered" evidence="9">
    <location>
        <begin position="587"/>
        <end position="617"/>
    </location>
</feature>
<evidence type="ECO:0000256" key="2">
    <source>
        <dbReference type="ARBA" id="ARBA00006656"/>
    </source>
</evidence>
<dbReference type="CDD" id="cd13761">
    <property type="entry name" value="TGF_beta_BMP5_like"/>
    <property type="match status" value="1"/>
</dbReference>
<comment type="subcellular location">
    <subcellularLocation>
        <location evidence="1">Secreted</location>
    </subcellularLocation>
</comment>
<feature type="compositionally biased region" description="Basic and acidic residues" evidence="9">
    <location>
        <begin position="587"/>
        <end position="600"/>
    </location>
</feature>
<dbReference type="Pfam" id="PF00019">
    <property type="entry name" value="TGF_beta"/>
    <property type="match status" value="1"/>
</dbReference>
<dbReference type="InterPro" id="IPR029034">
    <property type="entry name" value="Cystine-knot_cytokine"/>
</dbReference>
<dbReference type="Gene3D" id="2.10.90.10">
    <property type="entry name" value="Cystine-knot cytokines"/>
    <property type="match status" value="1"/>
</dbReference>
<gene>
    <name evidence="10" type="primary">WBGene00283028</name>
</gene>
<accession>A0A8R1V275</accession>
<accession>A0A2A6CRU3</accession>
<dbReference type="EnsemblMetazoa" id="PPA44659.1">
    <property type="protein sequence ID" value="PPA44659.1"/>
    <property type="gene ID" value="WBGene00283028"/>
</dbReference>
<evidence type="ECO:0000256" key="6">
    <source>
        <dbReference type="ARBA" id="ARBA00023157"/>
    </source>
</evidence>
<dbReference type="InterPro" id="IPR017948">
    <property type="entry name" value="TGFb_CS"/>
</dbReference>
<keyword evidence="7" id="KW-0325">Glycoprotein</keyword>
<dbReference type="GO" id="GO:0005125">
    <property type="term" value="F:cytokine activity"/>
    <property type="evidence" value="ECO:0000318"/>
    <property type="project" value="GO_Central"/>
</dbReference>
<dbReference type="FunFam" id="2.10.90.10:FF:000001">
    <property type="entry name" value="Bone morphogenetic protein 4"/>
    <property type="match status" value="1"/>
</dbReference>
<dbReference type="SUPFAM" id="SSF57501">
    <property type="entry name" value="Cystine-knot cytokines"/>
    <property type="match status" value="1"/>
</dbReference>
<keyword evidence="6" id="KW-1015">Disulfide bond</keyword>
<dbReference type="PANTHER" id="PTHR11848">
    <property type="entry name" value="TGF-BETA FAMILY"/>
    <property type="match status" value="1"/>
</dbReference>
<comment type="similarity">
    <text evidence="2 8">Belongs to the TGF-beta family.</text>
</comment>
<dbReference type="GO" id="GO:0005615">
    <property type="term" value="C:extracellular space"/>
    <property type="evidence" value="ECO:0000318"/>
    <property type="project" value="GO_Central"/>
</dbReference>
<evidence type="ECO:0000256" key="5">
    <source>
        <dbReference type="ARBA" id="ARBA00023030"/>
    </source>
</evidence>
<evidence type="ECO:0000313" key="10">
    <source>
        <dbReference type="EnsemblMetazoa" id="PPA44659.1"/>
    </source>
</evidence>
<dbReference type="OrthoDB" id="5987191at2759"/>
<proteinExistence type="inferred from homology"/>
<evidence type="ECO:0000256" key="4">
    <source>
        <dbReference type="ARBA" id="ARBA00022729"/>
    </source>
</evidence>
<keyword evidence="4" id="KW-0732">Signal</keyword>
<organism evidence="10 11">
    <name type="scientific">Pristionchus pacificus</name>
    <name type="common">Parasitic nematode worm</name>
    <dbReference type="NCBI Taxonomy" id="54126"/>
    <lineage>
        <taxon>Eukaryota</taxon>
        <taxon>Metazoa</taxon>
        <taxon>Ecdysozoa</taxon>
        <taxon>Nematoda</taxon>
        <taxon>Chromadorea</taxon>
        <taxon>Rhabditida</taxon>
        <taxon>Rhabditina</taxon>
        <taxon>Diplogasteromorpha</taxon>
        <taxon>Diplogasteroidea</taxon>
        <taxon>Neodiplogasteridae</taxon>
        <taxon>Pristionchus</taxon>
    </lineage>
</organism>
<sequence>MDLHVNGALVAGGGEQSNVFTPTPSAIIYMSSFMSEDNIQSMVRVIPSQTTVEQDKQLALLLLLIHEHVKKIELRTTSFPTALSFSSFLEQFGLRKTDPERIVEQIRLEKYVRYCACRRSSPVVFSASLARMMEVPMTEFKNCSWRYTKCIVGLEKLEKQQKKGKFLRDLCLPFPCVPKWTVDGPTRITNTCPIDGNLPTGDTFSRGFRAFITGNDNMDALNVKFVKALFAPDNMGIYNILCEESYLVVETASNVCSIVVRSSCINCHPPHEAQKNKFIVRMKEGRTWEEAMADTLPFLSRTKRCKSSDCPPRVISLDCPDTTWMIPIDASQVFPCRPKDIQGLPKQLVIARNTFELKGVSLFKEKGVHYGMIVADGGSIDELQEDILNVLGVNYSPSRDGPSNPQDASMKYMRELYSALENIEYVHIISYRDNCNRSEKTGERRFDRETEKAEVVEAINPSERMLLEGSLWKVEFTSSSISTEGNLMGASLHFVPSQELKKKLNKVDILVDIEGQLSHFSEWNSLTGDDLPINITSLVLTWRNSFALPKIYLNILTDDGLSPSPSDWSVFIVGTFASVPRVFKETSKTRRSKRSIDDSPSRSSPRPNPFNPKGGRRAACRKHGLYVDFKDLNWSDFVVSPPGFQAYYCSGACSFPLSSTFNATNHAIVQTLAHLKDRRKNSESKCAPLNLLPLQVLFTPGTGGTEQKVVLKRYYDMVVQDCGCQ</sequence>
<dbReference type="GO" id="GO:0030509">
    <property type="term" value="P:BMP signaling pathway"/>
    <property type="evidence" value="ECO:0000318"/>
    <property type="project" value="GO_Central"/>
</dbReference>
<reference evidence="11" key="1">
    <citation type="journal article" date="2008" name="Nat. Genet.">
        <title>The Pristionchus pacificus genome provides a unique perspective on nematode lifestyle and parasitism.</title>
        <authorList>
            <person name="Dieterich C."/>
            <person name="Clifton S.W."/>
            <person name="Schuster L.N."/>
            <person name="Chinwalla A."/>
            <person name="Delehaunty K."/>
            <person name="Dinkelacker I."/>
            <person name="Fulton L."/>
            <person name="Fulton R."/>
            <person name="Godfrey J."/>
            <person name="Minx P."/>
            <person name="Mitreva M."/>
            <person name="Roeseler W."/>
            <person name="Tian H."/>
            <person name="Witte H."/>
            <person name="Yang S.P."/>
            <person name="Wilson R.K."/>
            <person name="Sommer R.J."/>
        </authorList>
    </citation>
    <scope>NUCLEOTIDE SEQUENCE [LARGE SCALE GENOMIC DNA]</scope>
    <source>
        <strain evidence="11">PS312</strain>
    </source>
</reference>
<dbReference type="AlphaFoldDB" id="A0A2A6CRU3"/>
<dbReference type="GO" id="GO:0008083">
    <property type="term" value="F:growth factor activity"/>
    <property type="evidence" value="ECO:0007669"/>
    <property type="project" value="UniProtKB-KW"/>
</dbReference>
<reference evidence="10" key="2">
    <citation type="submission" date="2022-06" db="UniProtKB">
        <authorList>
            <consortium name="EnsemblMetazoa"/>
        </authorList>
    </citation>
    <scope>IDENTIFICATION</scope>
    <source>
        <strain evidence="10">PS312</strain>
    </source>
</reference>
<dbReference type="SMART" id="SM00204">
    <property type="entry name" value="TGFB"/>
    <property type="match status" value="1"/>
</dbReference>
<dbReference type="PANTHER" id="PTHR11848:SF310">
    <property type="entry name" value="PROTEIN 60A-RELATED"/>
    <property type="match status" value="1"/>
</dbReference>
<evidence type="ECO:0000256" key="8">
    <source>
        <dbReference type="RuleBase" id="RU000354"/>
    </source>
</evidence>
<dbReference type="PROSITE" id="PS51362">
    <property type="entry name" value="TGF_BETA_2"/>
    <property type="match status" value="1"/>
</dbReference>
<dbReference type="InterPro" id="IPR015615">
    <property type="entry name" value="TGF-beta-rel"/>
</dbReference>
<keyword evidence="11" id="KW-1185">Reference proteome</keyword>
<evidence type="ECO:0000313" key="11">
    <source>
        <dbReference type="Proteomes" id="UP000005239"/>
    </source>
</evidence>
<evidence type="ECO:0000256" key="1">
    <source>
        <dbReference type="ARBA" id="ARBA00004613"/>
    </source>
</evidence>
<dbReference type="InterPro" id="IPR001839">
    <property type="entry name" value="TGF-b_C"/>
</dbReference>
<dbReference type="Proteomes" id="UP000005239">
    <property type="component" value="Unassembled WGS sequence"/>
</dbReference>
<dbReference type="PROSITE" id="PS00250">
    <property type="entry name" value="TGF_BETA_1"/>
    <property type="match status" value="1"/>
</dbReference>
<protein>
    <submittedName>
        <fullName evidence="10">Tig-2</fullName>
    </submittedName>
</protein>
<evidence type="ECO:0000256" key="9">
    <source>
        <dbReference type="SAM" id="MobiDB-lite"/>
    </source>
</evidence>
<keyword evidence="3" id="KW-0964">Secreted</keyword>
<evidence type="ECO:0000256" key="7">
    <source>
        <dbReference type="ARBA" id="ARBA00023180"/>
    </source>
</evidence>